<dbReference type="AlphaFoldDB" id="A0A229P1B6"/>
<keyword evidence="3" id="KW-0645">Protease</keyword>
<keyword evidence="3" id="KW-0378">Hydrolase</keyword>
<dbReference type="GO" id="GO:0008233">
    <property type="term" value="F:peptidase activity"/>
    <property type="evidence" value="ECO:0007669"/>
    <property type="project" value="UniProtKB-KW"/>
</dbReference>
<protein>
    <submittedName>
        <fullName evidence="3">Protease</fullName>
    </submittedName>
</protein>
<dbReference type="InterPro" id="IPR012340">
    <property type="entry name" value="NA-bd_OB-fold"/>
</dbReference>
<evidence type="ECO:0000259" key="2">
    <source>
        <dbReference type="Pfam" id="PF25842"/>
    </source>
</evidence>
<dbReference type="EMBL" id="NMUQ01000001">
    <property type="protein sequence ID" value="OXM15821.1"/>
    <property type="molecule type" value="Genomic_DNA"/>
</dbReference>
<feature type="transmembrane region" description="Helical" evidence="1">
    <location>
        <begin position="47"/>
        <end position="64"/>
    </location>
</feature>
<feature type="domain" description="Membrane protein NfeD2 N-terminal transmembrane" evidence="2">
    <location>
        <begin position="1"/>
        <end position="102"/>
    </location>
</feature>
<gene>
    <name evidence="3" type="ORF">CGZ75_03640</name>
</gene>
<accession>A0A229P1B6</accession>
<dbReference type="InterPro" id="IPR058653">
    <property type="entry name" value="NfeD2_TM"/>
</dbReference>
<reference evidence="3 4" key="1">
    <citation type="submission" date="2017-07" db="EMBL/GenBank/DDBJ databases">
        <title>Paenibacillus herberti R33 genome sequencing and assembly.</title>
        <authorList>
            <person name="Su W."/>
        </authorList>
    </citation>
    <scope>NUCLEOTIDE SEQUENCE [LARGE SCALE GENOMIC DNA]</scope>
    <source>
        <strain evidence="3 4">R33</strain>
    </source>
</reference>
<sequence length="179" mass="18590">METLYISCLAFGILFAFVSVVLGDILGSFLDGALDFLSVDGPGIFQPAAIAGGITTFGGAGLLLERYATLDEGATVLLALLIAAAGSMFVFFLYVRPMRNTEATSGYSMQELGGAIGEVITSIPAQGCGEVLIRIGAGVTNHTAESFEGKDIPTGSRVVVVEVKLDVLAVATMDERGEM</sequence>
<keyword evidence="1" id="KW-0812">Transmembrane</keyword>
<dbReference type="Proteomes" id="UP000215145">
    <property type="component" value="Unassembled WGS sequence"/>
</dbReference>
<keyword evidence="4" id="KW-1185">Reference proteome</keyword>
<keyword evidence="1" id="KW-0472">Membrane</keyword>
<feature type="transmembrane region" description="Helical" evidence="1">
    <location>
        <begin position="76"/>
        <end position="95"/>
    </location>
</feature>
<evidence type="ECO:0000313" key="3">
    <source>
        <dbReference type="EMBL" id="OXM15821.1"/>
    </source>
</evidence>
<evidence type="ECO:0000313" key="4">
    <source>
        <dbReference type="Proteomes" id="UP000215145"/>
    </source>
</evidence>
<name>A0A229P1B6_9BACL</name>
<proteinExistence type="predicted"/>
<dbReference type="Gene3D" id="2.40.50.140">
    <property type="entry name" value="Nucleic acid-binding proteins"/>
    <property type="match status" value="1"/>
</dbReference>
<comment type="caution">
    <text evidence="3">The sequence shown here is derived from an EMBL/GenBank/DDBJ whole genome shotgun (WGS) entry which is preliminary data.</text>
</comment>
<dbReference type="OrthoDB" id="1683445at2"/>
<evidence type="ECO:0000256" key="1">
    <source>
        <dbReference type="SAM" id="Phobius"/>
    </source>
</evidence>
<dbReference type="RefSeq" id="WP_089522912.1">
    <property type="nucleotide sequence ID" value="NZ_NMUQ01000001.1"/>
</dbReference>
<organism evidence="3 4">
    <name type="scientific">Paenibacillus herberti</name>
    <dbReference type="NCBI Taxonomy" id="1619309"/>
    <lineage>
        <taxon>Bacteria</taxon>
        <taxon>Bacillati</taxon>
        <taxon>Bacillota</taxon>
        <taxon>Bacilli</taxon>
        <taxon>Bacillales</taxon>
        <taxon>Paenibacillaceae</taxon>
        <taxon>Paenibacillus</taxon>
    </lineage>
</organism>
<dbReference type="GO" id="GO:0006508">
    <property type="term" value="P:proteolysis"/>
    <property type="evidence" value="ECO:0007669"/>
    <property type="project" value="UniProtKB-KW"/>
</dbReference>
<dbReference type="Pfam" id="PF25842">
    <property type="entry name" value="NfeD_TM"/>
    <property type="match status" value="1"/>
</dbReference>
<keyword evidence="1" id="KW-1133">Transmembrane helix</keyword>